<keyword evidence="3" id="KW-1185">Reference proteome</keyword>
<dbReference type="PROSITE" id="PS50914">
    <property type="entry name" value="BON"/>
    <property type="match status" value="2"/>
</dbReference>
<dbReference type="PANTHER" id="PTHR34606:SF15">
    <property type="entry name" value="BON DOMAIN-CONTAINING PROTEIN"/>
    <property type="match status" value="1"/>
</dbReference>
<dbReference type="AlphaFoldDB" id="A0A369T824"/>
<evidence type="ECO:0000259" key="1">
    <source>
        <dbReference type="PROSITE" id="PS50914"/>
    </source>
</evidence>
<dbReference type="PANTHER" id="PTHR34606">
    <property type="entry name" value="BON DOMAIN-CONTAINING PROTEIN"/>
    <property type="match status" value="1"/>
</dbReference>
<name>A0A369T824_9PROT</name>
<dbReference type="RefSeq" id="WP_114583045.1">
    <property type="nucleotide sequence ID" value="NZ_QPMH01000016.1"/>
</dbReference>
<dbReference type="SMART" id="SM00749">
    <property type="entry name" value="BON"/>
    <property type="match status" value="2"/>
</dbReference>
<reference evidence="2 3" key="1">
    <citation type="submission" date="2018-07" db="EMBL/GenBank/DDBJ databases">
        <title>Venubactetium sediminum gen. nov., sp. nov., isolated from a marine solar saltern.</title>
        <authorList>
            <person name="Wang S."/>
        </authorList>
    </citation>
    <scope>NUCLEOTIDE SEQUENCE [LARGE SCALE GENOMIC DNA]</scope>
    <source>
        <strain evidence="2 3">WD2A32</strain>
    </source>
</reference>
<comment type="caution">
    <text evidence="2">The sequence shown here is derived from an EMBL/GenBank/DDBJ whole genome shotgun (WGS) entry which is preliminary data.</text>
</comment>
<sequence>MTSGQDILADVRAALDSVAALDLHKTPVDVAWDGQAVTLEGEVDSIVAKKLALEAVVALPGISAIVDRLRVAAAQPQGDGEIWHDLTDALQQDTAFRECRLRGQVDGRPESVLQDPESPRGDIVCTVEDGVVTLDGEVPGLGYKRLAGVLAWWVPGTRDVVNGLAVEPEEADGADEITDAVRVALEKDPFVDASQVRVTTDGTVVTLRGLVPTESEREMAEYDAWFVFGVDKVINRIDVRA</sequence>
<gene>
    <name evidence="2" type="ORF">DRB17_15065</name>
</gene>
<dbReference type="Proteomes" id="UP000253941">
    <property type="component" value="Unassembled WGS sequence"/>
</dbReference>
<organism evidence="2 3">
    <name type="scientific">Ferruginivarius sediminum</name>
    <dbReference type="NCBI Taxonomy" id="2661937"/>
    <lineage>
        <taxon>Bacteria</taxon>
        <taxon>Pseudomonadati</taxon>
        <taxon>Pseudomonadota</taxon>
        <taxon>Alphaproteobacteria</taxon>
        <taxon>Rhodospirillales</taxon>
        <taxon>Rhodospirillaceae</taxon>
        <taxon>Ferruginivarius</taxon>
    </lineage>
</organism>
<dbReference type="Gene3D" id="3.30.1340.30">
    <property type="match status" value="3"/>
</dbReference>
<proteinExistence type="predicted"/>
<dbReference type="InterPro" id="IPR007055">
    <property type="entry name" value="BON_dom"/>
</dbReference>
<evidence type="ECO:0000313" key="3">
    <source>
        <dbReference type="Proteomes" id="UP000253941"/>
    </source>
</evidence>
<evidence type="ECO:0000313" key="2">
    <source>
        <dbReference type="EMBL" id="RDD61042.1"/>
    </source>
</evidence>
<dbReference type="EMBL" id="QPMH01000016">
    <property type="protein sequence ID" value="RDD61042.1"/>
    <property type="molecule type" value="Genomic_DNA"/>
</dbReference>
<accession>A0A369T824</accession>
<feature type="domain" description="BON" evidence="1">
    <location>
        <begin position="3"/>
        <end position="73"/>
    </location>
</feature>
<protein>
    <submittedName>
        <fullName evidence="2">BON domain-containing protein</fullName>
    </submittedName>
</protein>
<feature type="domain" description="BON" evidence="1">
    <location>
        <begin position="173"/>
        <end position="241"/>
    </location>
</feature>
<dbReference type="InterPro" id="IPR051686">
    <property type="entry name" value="Lipoprotein_DolP"/>
</dbReference>
<dbReference type="InterPro" id="IPR014004">
    <property type="entry name" value="Transpt-assoc_nodulatn_dom_bac"/>
</dbReference>
<dbReference type="Pfam" id="PF04972">
    <property type="entry name" value="BON"/>
    <property type="match status" value="3"/>
</dbReference>